<feature type="region of interest" description="Disordered" evidence="6">
    <location>
        <begin position="1"/>
        <end position="29"/>
    </location>
</feature>
<name>A0ABW5FNJ5_9PSEU</name>
<dbReference type="Pfam" id="PF00069">
    <property type="entry name" value="Pkinase"/>
    <property type="match status" value="2"/>
</dbReference>
<reference evidence="9" key="1">
    <citation type="journal article" date="2019" name="Int. J. Syst. Evol. Microbiol.">
        <title>The Global Catalogue of Microorganisms (GCM) 10K type strain sequencing project: providing services to taxonomists for standard genome sequencing and annotation.</title>
        <authorList>
            <consortium name="The Broad Institute Genomics Platform"/>
            <consortium name="The Broad Institute Genome Sequencing Center for Infectious Disease"/>
            <person name="Wu L."/>
            <person name="Ma J."/>
        </authorList>
    </citation>
    <scope>NUCLEOTIDE SEQUENCE [LARGE SCALE GENOMIC DNA]</scope>
    <source>
        <strain evidence="9">CGMCC 4.7645</strain>
    </source>
</reference>
<dbReference type="Gene3D" id="1.10.510.10">
    <property type="entry name" value="Transferase(Phosphotransferase) domain 1"/>
    <property type="match status" value="2"/>
</dbReference>
<dbReference type="InterPro" id="IPR011528">
    <property type="entry name" value="NERD"/>
</dbReference>
<keyword evidence="2 5" id="KW-0547">Nucleotide-binding</keyword>
<dbReference type="SUPFAM" id="SSF56112">
    <property type="entry name" value="Protein kinase-like (PK-like)"/>
    <property type="match status" value="2"/>
</dbReference>
<dbReference type="RefSeq" id="WP_378261154.1">
    <property type="nucleotide sequence ID" value="NZ_JBHUKR010000004.1"/>
</dbReference>
<dbReference type="Pfam" id="PF08378">
    <property type="entry name" value="NERD"/>
    <property type="match status" value="1"/>
</dbReference>
<dbReference type="PROSITE" id="PS00107">
    <property type="entry name" value="PROTEIN_KINASE_ATP"/>
    <property type="match status" value="1"/>
</dbReference>
<gene>
    <name evidence="8" type="primary">pglW</name>
    <name evidence="8" type="ORF">ACFSXZ_03545</name>
</gene>
<evidence type="ECO:0000256" key="3">
    <source>
        <dbReference type="ARBA" id="ARBA00022777"/>
    </source>
</evidence>
<feature type="compositionally biased region" description="Low complexity" evidence="6">
    <location>
        <begin position="1234"/>
        <end position="1245"/>
    </location>
</feature>
<protein>
    <submittedName>
        <fullName evidence="8">BREX system serine/threonine kinase PglW</fullName>
    </submittedName>
</protein>
<dbReference type="PANTHER" id="PTHR43289">
    <property type="entry name" value="MITOGEN-ACTIVATED PROTEIN KINASE KINASE KINASE 20-RELATED"/>
    <property type="match status" value="1"/>
</dbReference>
<organism evidence="8 9">
    <name type="scientific">Amycolatopsis pigmentata</name>
    <dbReference type="NCBI Taxonomy" id="450801"/>
    <lineage>
        <taxon>Bacteria</taxon>
        <taxon>Bacillati</taxon>
        <taxon>Actinomycetota</taxon>
        <taxon>Actinomycetes</taxon>
        <taxon>Pseudonocardiales</taxon>
        <taxon>Pseudonocardiaceae</taxon>
        <taxon>Amycolatopsis</taxon>
    </lineage>
</organism>
<dbReference type="PANTHER" id="PTHR43289:SF34">
    <property type="entry name" value="SERINE_THREONINE-PROTEIN KINASE YBDM-RELATED"/>
    <property type="match status" value="1"/>
</dbReference>
<proteinExistence type="predicted"/>
<keyword evidence="1" id="KW-0808">Transferase</keyword>
<keyword evidence="4 5" id="KW-0067">ATP-binding</keyword>
<evidence type="ECO:0000259" key="7">
    <source>
        <dbReference type="PROSITE" id="PS50011"/>
    </source>
</evidence>
<dbReference type="InterPro" id="IPR017441">
    <property type="entry name" value="Protein_kinase_ATP_BS"/>
</dbReference>
<dbReference type="EMBL" id="JBHUKR010000004">
    <property type="protein sequence ID" value="MFD2415397.1"/>
    <property type="molecule type" value="Genomic_DNA"/>
</dbReference>
<accession>A0ABW5FNJ5</accession>
<feature type="region of interest" description="Disordered" evidence="6">
    <location>
        <begin position="1227"/>
        <end position="1250"/>
    </location>
</feature>
<evidence type="ECO:0000256" key="2">
    <source>
        <dbReference type="ARBA" id="ARBA00022741"/>
    </source>
</evidence>
<feature type="binding site" evidence="5">
    <location>
        <position position="568"/>
    </location>
    <ligand>
        <name>ATP</name>
        <dbReference type="ChEBI" id="CHEBI:30616"/>
    </ligand>
</feature>
<dbReference type="GO" id="GO:0016301">
    <property type="term" value="F:kinase activity"/>
    <property type="evidence" value="ECO:0007669"/>
    <property type="project" value="UniProtKB-KW"/>
</dbReference>
<dbReference type="InterPro" id="IPR049832">
    <property type="entry name" value="BREX_PglW"/>
</dbReference>
<evidence type="ECO:0000256" key="5">
    <source>
        <dbReference type="PROSITE-ProRule" id="PRU10141"/>
    </source>
</evidence>
<feature type="domain" description="Protein kinase" evidence="7">
    <location>
        <begin position="227"/>
        <end position="509"/>
    </location>
</feature>
<dbReference type="SMART" id="SM00220">
    <property type="entry name" value="S_TKc"/>
    <property type="match status" value="1"/>
</dbReference>
<evidence type="ECO:0000313" key="8">
    <source>
        <dbReference type="EMBL" id="MFD2415397.1"/>
    </source>
</evidence>
<feature type="domain" description="Protein kinase" evidence="7">
    <location>
        <begin position="532"/>
        <end position="801"/>
    </location>
</feature>
<keyword evidence="3 8" id="KW-0418">Kinase</keyword>
<evidence type="ECO:0000256" key="6">
    <source>
        <dbReference type="SAM" id="MobiDB-lite"/>
    </source>
</evidence>
<dbReference type="PROSITE" id="PS50011">
    <property type="entry name" value="PROTEIN_KINASE_DOM"/>
    <property type="match status" value="2"/>
</dbReference>
<keyword evidence="9" id="KW-1185">Reference proteome</keyword>
<comment type="caution">
    <text evidence="8">The sequence shown here is derived from an EMBL/GenBank/DDBJ whole genome shotgun (WGS) entry which is preliminary data.</text>
</comment>
<evidence type="ECO:0000256" key="1">
    <source>
        <dbReference type="ARBA" id="ARBA00022679"/>
    </source>
</evidence>
<dbReference type="InterPro" id="IPR000719">
    <property type="entry name" value="Prot_kinase_dom"/>
</dbReference>
<dbReference type="Proteomes" id="UP001597417">
    <property type="component" value="Unassembled WGS sequence"/>
</dbReference>
<evidence type="ECO:0000313" key="9">
    <source>
        <dbReference type="Proteomes" id="UP001597417"/>
    </source>
</evidence>
<evidence type="ECO:0000256" key="4">
    <source>
        <dbReference type="ARBA" id="ARBA00022840"/>
    </source>
</evidence>
<dbReference type="NCBIfam" id="NF033442">
    <property type="entry name" value="BREX_PglW"/>
    <property type="match status" value="1"/>
</dbReference>
<sequence>MPSGGKPAPKPAPPPRPRLQWNQEQTSPYPWEQDGLEFVRRLMPPAEPYRSWATFSFTAASGRINECDLLIAVPGGLYLVELKGHPGRVINRSDTWQFFPPESRRILTLRNPLHPTEMKCRDLKTRLEWAAKQLHISKRIPRIESAVFLSAPGLRSELDEVQRVKVYGRDNESDGLGWIWRDLLAKPPHSEHQRITAEFSREVLPRLLEAIGIRASTAHLRFGDEWTLSRDPLEVGPTWEDRLAKQHGLVEEEGRVRIYLTEQQASDERRQSIERAARREYQVLQGITHRGIAQAVQIREHQGGPAILFRHRETDLRLDSYLAVHGDRLSTETRLDMVRQLAEAVQYAHHRSLYHRALSARSVYVSAKEDGSRPVLRIIDWQAAARDFDTTGMSSVGKSSLSGEHLASASEVYLAPEFDAFADPVDLDIFGLGALAYLIMTGQPPATQRSGLIERLAESQGLHPYAVSDGVSDSLDALVFDATRNDVGLRLDSVDTFLKRLDEVERESLPESSVEHVDLLTASAGQAVDGDWVVERVLGTGATARALLVFRTWEDEDGEQHTERRVFKVALDEAKAERLRAEAEALKIVGGGVIVKLLDGPRQVGGRTVLDLEFAGGADPNGQTLGELLRADGKLNYDRLARYGGDLFTALDELAGKGVRHRDLKPDNFGVYRRADRSKQLMLFDFSLADASERDVTAGTRGYLDPFLDTPRRPVYDDHAERYAAAVTLHEMASNQRPVWGDGMTDPRTTADEAPTVAADLFEPSLRDGLTAFFLRAFHREVDRRFDTFRQMEDAWRAIFLSAETARPISTPDTLGLEESTVEEARDAAAAAAKLDTTLDIAGLSPNAVSVANSFGATTVGELLEVPLHRIAKARGAGMVVRKELNRRHKQWTKALRQPTTQAAPAGLPAEATATVDDLAALLEPKGARKGSSKADVIRLMLGLQSASGTVRAWPTQAEVAAELKITQASVSRHLRAAAKDWAAEPRIADLSDELVAILSGAGRVMAAQELAAEVRARHGVLTDDSPERTAARALAVVRAAVEAEMFSGLNGGEDQEPRLTVLRRGSRVLIALESLAGSDDPSAVELVDYALALGVRADQLVAMEPLPGRGVVVRELRAVKPPVGLPSQADTRLVELAAVMSERAAASPRLELYPRDLDLVRALRISQAAAGVRRHPGITFEDLLAKVRARFPALVLPERLTHLLFEDALRAAGFPLEYDTAAKRFRPPEPERSTMPVSSSTSLSGQGLPKTAGFDPRDVVSGKLGRAVERGGFLALTLRGTNLPGAAEALAAAYPVRPVDVDAEFLTAFRDLVRERGQSWEKVRKLDARFSETGELSRGLASYVRNTWEAVHRRLTGLGTGEQVVLFLHHASLLARYFEAGGRESLTELQNAARRAGDAPHGLWLLCPGESPRDTPQLDGRIVEVLGDAERVVLGREFLRSLTEGSGQVA</sequence>
<dbReference type="InterPro" id="IPR011009">
    <property type="entry name" value="Kinase-like_dom_sf"/>
</dbReference>
<feature type="compositionally biased region" description="Pro residues" evidence="6">
    <location>
        <begin position="8"/>
        <end position="17"/>
    </location>
</feature>